<dbReference type="Proteomes" id="UP001239994">
    <property type="component" value="Unassembled WGS sequence"/>
</dbReference>
<dbReference type="AlphaFoldDB" id="A0AAD8ZJW0"/>
<feature type="region of interest" description="Disordered" evidence="1">
    <location>
        <begin position="176"/>
        <end position="196"/>
    </location>
</feature>
<organism evidence="2 3">
    <name type="scientific">Electrophorus voltai</name>
    <dbReference type="NCBI Taxonomy" id="2609070"/>
    <lineage>
        <taxon>Eukaryota</taxon>
        <taxon>Metazoa</taxon>
        <taxon>Chordata</taxon>
        <taxon>Craniata</taxon>
        <taxon>Vertebrata</taxon>
        <taxon>Euteleostomi</taxon>
        <taxon>Actinopterygii</taxon>
        <taxon>Neopterygii</taxon>
        <taxon>Teleostei</taxon>
        <taxon>Ostariophysi</taxon>
        <taxon>Gymnotiformes</taxon>
        <taxon>Gymnotoidei</taxon>
        <taxon>Gymnotidae</taxon>
        <taxon>Electrophorus</taxon>
    </lineage>
</organism>
<feature type="compositionally biased region" description="Basic and acidic residues" evidence="1">
    <location>
        <begin position="177"/>
        <end position="188"/>
    </location>
</feature>
<proteinExistence type="predicted"/>
<evidence type="ECO:0000256" key="1">
    <source>
        <dbReference type="SAM" id="MobiDB-lite"/>
    </source>
</evidence>
<name>A0AAD8ZJW0_9TELE</name>
<gene>
    <name evidence="2" type="ORF">P4O66_005649</name>
</gene>
<evidence type="ECO:0000313" key="3">
    <source>
        <dbReference type="Proteomes" id="UP001239994"/>
    </source>
</evidence>
<dbReference type="EMBL" id="JAROKS010000010">
    <property type="protein sequence ID" value="KAK1800422.1"/>
    <property type="molecule type" value="Genomic_DNA"/>
</dbReference>
<reference evidence="2" key="1">
    <citation type="submission" date="2023-03" db="EMBL/GenBank/DDBJ databases">
        <title>Electrophorus voltai genome.</title>
        <authorList>
            <person name="Bian C."/>
        </authorList>
    </citation>
    <scope>NUCLEOTIDE SEQUENCE</scope>
    <source>
        <strain evidence="2">CB-2022</strain>
        <tissue evidence="2">Muscle</tissue>
    </source>
</reference>
<keyword evidence="3" id="KW-1185">Reference proteome</keyword>
<sequence length="196" mass="20771">MCESPPESAVCESLPQRVQSFMVDGDCLDARAVSPLPTQGAKRGVADRASNQMAVSEVPGCIGSAALSAQRPPLSRKKRLRCSVCRLSKEGVASGSGLAPLWAWTEKAQHQLSISWTGAGGGVGVDMRENTVWSTESSFWEGAEGEGLVCAAGGHVLQHKLFGLFPELLSDLCPATQDRDGEEGRESASLRQTETL</sequence>
<accession>A0AAD8ZJW0</accession>
<protein>
    <submittedName>
        <fullName evidence="2">Uncharacterized protein</fullName>
    </submittedName>
</protein>
<evidence type="ECO:0000313" key="2">
    <source>
        <dbReference type="EMBL" id="KAK1800422.1"/>
    </source>
</evidence>
<comment type="caution">
    <text evidence="2">The sequence shown here is derived from an EMBL/GenBank/DDBJ whole genome shotgun (WGS) entry which is preliminary data.</text>
</comment>